<reference evidence="3" key="1">
    <citation type="submission" date="2016-10" db="EMBL/GenBank/DDBJ databases">
        <authorList>
            <person name="Varghese N."/>
            <person name="Submissions S."/>
        </authorList>
    </citation>
    <scope>NUCLEOTIDE SEQUENCE [LARGE SCALE GENOMIC DNA]</scope>
    <source>
        <strain evidence="3">CGMCC 1.8946</strain>
    </source>
</reference>
<evidence type="ECO:0000313" key="3">
    <source>
        <dbReference type="Proteomes" id="UP000198601"/>
    </source>
</evidence>
<keyword evidence="3" id="KW-1185">Reference proteome</keyword>
<accession>A0A1G4REN5</accession>
<proteinExistence type="predicted"/>
<dbReference type="Proteomes" id="UP000198601">
    <property type="component" value="Unassembled WGS sequence"/>
</dbReference>
<sequence>MARRPKVIVSTNRTSTIQSQRHEPADAHPEQLGSERRYQKQKGEAIEPFACQTENRNNIRRRTSR</sequence>
<protein>
    <submittedName>
        <fullName evidence="2">Uncharacterized protein</fullName>
    </submittedName>
</protein>
<feature type="compositionally biased region" description="Polar residues" evidence="1">
    <location>
        <begin position="9"/>
        <end position="19"/>
    </location>
</feature>
<name>A0A1G4REN5_9BACL</name>
<organism evidence="2 3">
    <name type="scientific">Paenibacillus tianmuensis</name>
    <dbReference type="NCBI Taxonomy" id="624147"/>
    <lineage>
        <taxon>Bacteria</taxon>
        <taxon>Bacillati</taxon>
        <taxon>Bacillota</taxon>
        <taxon>Bacilli</taxon>
        <taxon>Bacillales</taxon>
        <taxon>Paenibacillaceae</taxon>
        <taxon>Paenibacillus</taxon>
    </lineage>
</organism>
<dbReference type="AlphaFoldDB" id="A0A1G4REN5"/>
<dbReference type="EMBL" id="FMTT01000015">
    <property type="protein sequence ID" value="SCW55392.1"/>
    <property type="molecule type" value="Genomic_DNA"/>
</dbReference>
<feature type="region of interest" description="Disordered" evidence="1">
    <location>
        <begin position="1"/>
        <end position="65"/>
    </location>
</feature>
<gene>
    <name evidence="2" type="ORF">SAMN04487970_10152</name>
</gene>
<evidence type="ECO:0000313" key="2">
    <source>
        <dbReference type="EMBL" id="SCW55392.1"/>
    </source>
</evidence>
<feature type="compositionally biased region" description="Basic and acidic residues" evidence="1">
    <location>
        <begin position="20"/>
        <end position="45"/>
    </location>
</feature>
<evidence type="ECO:0000256" key="1">
    <source>
        <dbReference type="SAM" id="MobiDB-lite"/>
    </source>
</evidence>